<feature type="domain" description="Helicase C-terminal" evidence="7">
    <location>
        <begin position="215"/>
        <end position="372"/>
    </location>
</feature>
<dbReference type="InterPro" id="IPR001650">
    <property type="entry name" value="Helicase_C-like"/>
</dbReference>
<keyword evidence="5" id="KW-0238">DNA-binding</keyword>
<evidence type="ECO:0000256" key="3">
    <source>
        <dbReference type="ARBA" id="ARBA00022806"/>
    </source>
</evidence>
<dbReference type="PROSITE" id="PS00690">
    <property type="entry name" value="DEAH_ATP_HELICASE"/>
    <property type="match status" value="1"/>
</dbReference>
<dbReference type="PROSITE" id="PS51192">
    <property type="entry name" value="HELICASE_ATP_BIND_1"/>
    <property type="match status" value="1"/>
</dbReference>
<protein>
    <submittedName>
        <fullName evidence="8">ATP-dependent DNA helicase RecQ</fullName>
    </submittedName>
</protein>
<dbReference type="InterPro" id="IPR011545">
    <property type="entry name" value="DEAD/DEAH_box_helicase_dom"/>
</dbReference>
<organism evidence="8 9">
    <name type="scientific">Calidifontibacillus erzurumensis</name>
    <dbReference type="NCBI Taxonomy" id="2741433"/>
    <lineage>
        <taxon>Bacteria</taxon>
        <taxon>Bacillati</taxon>
        <taxon>Bacillota</taxon>
        <taxon>Bacilli</taxon>
        <taxon>Bacillales</taxon>
        <taxon>Bacillaceae</taxon>
        <taxon>Calidifontibacillus/Schinkia group</taxon>
        <taxon>Calidifontibacillus</taxon>
    </lineage>
</organism>
<dbReference type="SMART" id="SM00490">
    <property type="entry name" value="HELICc"/>
    <property type="match status" value="1"/>
</dbReference>
<dbReference type="GO" id="GO:0030894">
    <property type="term" value="C:replisome"/>
    <property type="evidence" value="ECO:0007669"/>
    <property type="project" value="TreeGrafter"/>
</dbReference>
<dbReference type="PANTHER" id="PTHR13710:SF84">
    <property type="entry name" value="ATP-DEPENDENT DNA HELICASE RECS-RELATED"/>
    <property type="match status" value="1"/>
</dbReference>
<dbReference type="GO" id="GO:0005737">
    <property type="term" value="C:cytoplasm"/>
    <property type="evidence" value="ECO:0007669"/>
    <property type="project" value="TreeGrafter"/>
</dbReference>
<dbReference type="RefSeq" id="WP_173729674.1">
    <property type="nucleotide sequence ID" value="NZ_JABTTE010000001.1"/>
</dbReference>
<dbReference type="AlphaFoldDB" id="A0A8J8GDX8"/>
<accession>A0A8J8GDX8</accession>
<dbReference type="InterPro" id="IPR014001">
    <property type="entry name" value="Helicase_ATP-bd"/>
</dbReference>
<evidence type="ECO:0000313" key="9">
    <source>
        <dbReference type="Proteomes" id="UP000625804"/>
    </source>
</evidence>
<dbReference type="GO" id="GO:0016787">
    <property type="term" value="F:hydrolase activity"/>
    <property type="evidence" value="ECO:0007669"/>
    <property type="project" value="UniProtKB-KW"/>
</dbReference>
<keyword evidence="3 8" id="KW-0347">Helicase</keyword>
<keyword evidence="4" id="KW-0067">ATP-binding</keyword>
<dbReference type="SMART" id="SM00487">
    <property type="entry name" value="DEXDc"/>
    <property type="match status" value="1"/>
</dbReference>
<proteinExistence type="predicted"/>
<keyword evidence="9" id="KW-1185">Reference proteome</keyword>
<gene>
    <name evidence="8" type="ORF">HR057_01810</name>
</gene>
<name>A0A8J8GDX8_9BACI</name>
<dbReference type="EMBL" id="JABTTE010000001">
    <property type="protein sequence ID" value="NSL50495.1"/>
    <property type="molecule type" value="Genomic_DNA"/>
</dbReference>
<keyword evidence="2" id="KW-0378">Hydrolase</keyword>
<dbReference type="PANTHER" id="PTHR13710">
    <property type="entry name" value="DNA HELICASE RECQ FAMILY MEMBER"/>
    <property type="match status" value="1"/>
</dbReference>
<dbReference type="CDD" id="cd17920">
    <property type="entry name" value="DEXHc_RecQ"/>
    <property type="match status" value="1"/>
</dbReference>
<dbReference type="GO" id="GO:0043138">
    <property type="term" value="F:3'-5' DNA helicase activity"/>
    <property type="evidence" value="ECO:0007669"/>
    <property type="project" value="TreeGrafter"/>
</dbReference>
<dbReference type="Pfam" id="PF00270">
    <property type="entry name" value="DEAD"/>
    <property type="match status" value="1"/>
</dbReference>
<keyword evidence="1" id="KW-0547">Nucleotide-binding</keyword>
<dbReference type="GO" id="GO:0006281">
    <property type="term" value="P:DNA repair"/>
    <property type="evidence" value="ECO:0007669"/>
    <property type="project" value="TreeGrafter"/>
</dbReference>
<dbReference type="SUPFAM" id="SSF52540">
    <property type="entry name" value="P-loop containing nucleoside triphosphate hydrolases"/>
    <property type="match status" value="1"/>
</dbReference>
<evidence type="ECO:0000256" key="2">
    <source>
        <dbReference type="ARBA" id="ARBA00022801"/>
    </source>
</evidence>
<evidence type="ECO:0000313" key="8">
    <source>
        <dbReference type="EMBL" id="NSL50495.1"/>
    </source>
</evidence>
<feature type="domain" description="Helicase ATP-binding" evidence="6">
    <location>
        <begin position="24"/>
        <end position="191"/>
    </location>
</feature>
<evidence type="ECO:0000256" key="1">
    <source>
        <dbReference type="ARBA" id="ARBA00022741"/>
    </source>
</evidence>
<dbReference type="FunFam" id="3.40.50.300:FF:001363">
    <property type="entry name" value="ATP-dependent DNA helicase RecQ"/>
    <property type="match status" value="1"/>
</dbReference>
<dbReference type="GO" id="GO:0009378">
    <property type="term" value="F:four-way junction helicase activity"/>
    <property type="evidence" value="ECO:0007669"/>
    <property type="project" value="TreeGrafter"/>
</dbReference>
<dbReference type="Pfam" id="PF00271">
    <property type="entry name" value="Helicase_C"/>
    <property type="match status" value="1"/>
</dbReference>
<dbReference type="Gene3D" id="3.40.50.300">
    <property type="entry name" value="P-loop containing nucleotide triphosphate hydrolases"/>
    <property type="match status" value="2"/>
</dbReference>
<dbReference type="InterPro" id="IPR002464">
    <property type="entry name" value="DNA/RNA_helicase_DEAH_CS"/>
</dbReference>
<comment type="caution">
    <text evidence="8">The sequence shown here is derived from an EMBL/GenBank/DDBJ whole genome shotgun (WGS) entry which is preliminary data.</text>
</comment>
<dbReference type="NCBIfam" id="TIGR00614">
    <property type="entry name" value="recQ_fam"/>
    <property type="match status" value="1"/>
</dbReference>
<reference evidence="8" key="1">
    <citation type="submission" date="2020-06" db="EMBL/GenBank/DDBJ databases">
        <title>A novel thermopfilic bacterium from Erzurum, Turkey.</title>
        <authorList>
            <person name="Adiguzel A."/>
            <person name="Ay H."/>
            <person name="Baltaci M.O."/>
        </authorList>
    </citation>
    <scope>NUCLEOTIDE SEQUENCE</scope>
    <source>
        <strain evidence="8">P2</strain>
    </source>
</reference>
<dbReference type="GO" id="GO:0003677">
    <property type="term" value="F:DNA binding"/>
    <property type="evidence" value="ECO:0007669"/>
    <property type="project" value="UniProtKB-KW"/>
</dbReference>
<evidence type="ECO:0000259" key="6">
    <source>
        <dbReference type="PROSITE" id="PS51192"/>
    </source>
</evidence>
<dbReference type="GO" id="GO:0006310">
    <property type="term" value="P:DNA recombination"/>
    <property type="evidence" value="ECO:0007669"/>
    <property type="project" value="InterPro"/>
</dbReference>
<dbReference type="GO" id="GO:0043590">
    <property type="term" value="C:bacterial nucleoid"/>
    <property type="evidence" value="ECO:0007669"/>
    <property type="project" value="TreeGrafter"/>
</dbReference>
<sequence length="516" mass="60419">MQLEKILQEKFQYTSFRRGQKEIIIDLLKGNNVVAMLPTGAGKSICYQLPGYLLEGSVLIVSPLLSLMEDQVQQLKARGEKQVIALNSFLPYQRRKYILKSLSQYRYIYVSPEILQSEEVLRALHTVKISLFVVDEAHCISQWGHEFRTDYLKLNAVKCHVGNPPCLALTATATKMVIEDIILQLGLESVKQHVYPIDRPNIAISVQEVQSLENKINATIDYVKTLKGPGIIYFSSRQWTEKMVELLRENGIDRVQFYHGGLENDDRILIQQQFINDQLDVICCTNAFGMGINKPNVRYIIHFHYPGQFESYLQEIGRAGRDGQESIAILLFSKEDHEIAKNILFQDFATESEWEFVFQLIQTAYPTLNHLEELLVENYGFSEVKWRFMNYHFEQYQMYLNKEVNRNCDFDAVKKKILHIVSNRTRLKEKNLTDFRQWLVMANKCRRETLLEKFDQQIESKRDQCCDFCGLNMENYKKMVVHKGDEKDYYQYTDWEEELKIILRQYGTKASGRVQL</sequence>
<dbReference type="InterPro" id="IPR027417">
    <property type="entry name" value="P-loop_NTPase"/>
</dbReference>
<dbReference type="InterPro" id="IPR004589">
    <property type="entry name" value="DNA_helicase_ATP-dep_RecQ"/>
</dbReference>
<dbReference type="Proteomes" id="UP000625804">
    <property type="component" value="Unassembled WGS sequence"/>
</dbReference>
<dbReference type="PROSITE" id="PS51194">
    <property type="entry name" value="HELICASE_CTER"/>
    <property type="match status" value="1"/>
</dbReference>
<dbReference type="GO" id="GO:0005524">
    <property type="term" value="F:ATP binding"/>
    <property type="evidence" value="ECO:0007669"/>
    <property type="project" value="UniProtKB-KW"/>
</dbReference>
<evidence type="ECO:0000256" key="4">
    <source>
        <dbReference type="ARBA" id="ARBA00022840"/>
    </source>
</evidence>
<evidence type="ECO:0000256" key="5">
    <source>
        <dbReference type="ARBA" id="ARBA00023125"/>
    </source>
</evidence>
<evidence type="ECO:0000259" key="7">
    <source>
        <dbReference type="PROSITE" id="PS51194"/>
    </source>
</evidence>